<organism evidence="6 7">
    <name type="scientific">Cinchona calisaya</name>
    <dbReference type="NCBI Taxonomy" id="153742"/>
    <lineage>
        <taxon>Eukaryota</taxon>
        <taxon>Viridiplantae</taxon>
        <taxon>Streptophyta</taxon>
        <taxon>Embryophyta</taxon>
        <taxon>Tracheophyta</taxon>
        <taxon>Spermatophyta</taxon>
        <taxon>Magnoliopsida</taxon>
        <taxon>eudicotyledons</taxon>
        <taxon>Gunneridae</taxon>
        <taxon>Pentapetalae</taxon>
        <taxon>asterids</taxon>
        <taxon>lamiids</taxon>
        <taxon>Gentianales</taxon>
        <taxon>Rubiaceae</taxon>
        <taxon>Cinchonoideae</taxon>
        <taxon>Cinchoneae</taxon>
        <taxon>Cinchona</taxon>
    </lineage>
</organism>
<evidence type="ECO:0000256" key="3">
    <source>
        <dbReference type="ARBA" id="ARBA00023163"/>
    </source>
</evidence>
<reference evidence="6 7" key="1">
    <citation type="submission" date="2024-11" db="EMBL/GenBank/DDBJ databases">
        <title>A near-complete genome assembly of Cinchona calisaya.</title>
        <authorList>
            <person name="Lian D.C."/>
            <person name="Zhao X.W."/>
            <person name="Wei L."/>
        </authorList>
    </citation>
    <scope>NUCLEOTIDE SEQUENCE [LARGE SCALE GENOMIC DNA]</scope>
    <source>
        <tissue evidence="6">Nenye</tissue>
    </source>
</reference>
<dbReference type="EMBL" id="JBJUIK010000001">
    <property type="protein sequence ID" value="KAL3536940.1"/>
    <property type="molecule type" value="Genomic_DNA"/>
</dbReference>
<dbReference type="Gene3D" id="2.170.150.80">
    <property type="entry name" value="NAC domain"/>
    <property type="match status" value="1"/>
</dbReference>
<protein>
    <recommendedName>
        <fullName evidence="5">NAC domain-containing protein</fullName>
    </recommendedName>
</protein>
<gene>
    <name evidence="6" type="ORF">ACH5RR_000306</name>
</gene>
<dbReference type="PROSITE" id="PS51005">
    <property type="entry name" value="NAC"/>
    <property type="match status" value="1"/>
</dbReference>
<evidence type="ECO:0000256" key="4">
    <source>
        <dbReference type="ARBA" id="ARBA00023242"/>
    </source>
</evidence>
<proteinExistence type="predicted"/>
<dbReference type="InterPro" id="IPR003441">
    <property type="entry name" value="NAC-dom"/>
</dbReference>
<evidence type="ECO:0000313" key="6">
    <source>
        <dbReference type="EMBL" id="KAL3536940.1"/>
    </source>
</evidence>
<feature type="domain" description="NAC" evidence="5">
    <location>
        <begin position="6"/>
        <end position="99"/>
    </location>
</feature>
<sequence length="99" mass="11358">MMIESLPVGFYFRPSGEQLINLLSLKVTNQKLPHNIVVEKTLYGNDAEPWKVFNEDDNWQIFDESGRDDAKRMVYVFTKLSRISASKIARTAGFGTWEG</sequence>
<evidence type="ECO:0000313" key="7">
    <source>
        <dbReference type="Proteomes" id="UP001630127"/>
    </source>
</evidence>
<keyword evidence="1" id="KW-0805">Transcription regulation</keyword>
<keyword evidence="4" id="KW-0539">Nucleus</keyword>
<evidence type="ECO:0000256" key="1">
    <source>
        <dbReference type="ARBA" id="ARBA00023015"/>
    </source>
</evidence>
<comment type="caution">
    <text evidence="6">The sequence shown here is derived from an EMBL/GenBank/DDBJ whole genome shotgun (WGS) entry which is preliminary data.</text>
</comment>
<keyword evidence="3" id="KW-0804">Transcription</keyword>
<name>A0ABD3B0A9_9GENT</name>
<dbReference type="SUPFAM" id="SSF101941">
    <property type="entry name" value="NAC domain"/>
    <property type="match status" value="1"/>
</dbReference>
<keyword evidence="7" id="KW-1185">Reference proteome</keyword>
<accession>A0ABD3B0A9</accession>
<dbReference type="Proteomes" id="UP001630127">
    <property type="component" value="Unassembled WGS sequence"/>
</dbReference>
<dbReference type="AlphaFoldDB" id="A0ABD3B0A9"/>
<dbReference type="Pfam" id="PF02365">
    <property type="entry name" value="NAM"/>
    <property type="match status" value="1"/>
</dbReference>
<evidence type="ECO:0000256" key="2">
    <source>
        <dbReference type="ARBA" id="ARBA00023125"/>
    </source>
</evidence>
<keyword evidence="2" id="KW-0238">DNA-binding</keyword>
<dbReference type="GO" id="GO:0003677">
    <property type="term" value="F:DNA binding"/>
    <property type="evidence" value="ECO:0007669"/>
    <property type="project" value="UniProtKB-KW"/>
</dbReference>
<evidence type="ECO:0000259" key="5">
    <source>
        <dbReference type="PROSITE" id="PS51005"/>
    </source>
</evidence>
<dbReference type="InterPro" id="IPR036093">
    <property type="entry name" value="NAC_dom_sf"/>
</dbReference>